<dbReference type="PROSITE" id="PS51257">
    <property type="entry name" value="PROKAR_LIPOPROTEIN"/>
    <property type="match status" value="1"/>
</dbReference>
<dbReference type="EMBL" id="CP015506">
    <property type="protein sequence ID" value="AND41068.1"/>
    <property type="molecule type" value="Genomic_DNA"/>
</dbReference>
<gene>
    <name evidence="1" type="ORF">A361_18570</name>
</gene>
<organism evidence="1 2">
    <name type="scientific">Cytobacillus oceanisediminis 2691</name>
    <dbReference type="NCBI Taxonomy" id="1196031"/>
    <lineage>
        <taxon>Bacteria</taxon>
        <taxon>Bacillati</taxon>
        <taxon>Bacillota</taxon>
        <taxon>Bacilli</taxon>
        <taxon>Bacillales</taxon>
        <taxon>Bacillaceae</taxon>
        <taxon>Cytobacillus</taxon>
    </lineage>
</organism>
<reference evidence="1 2" key="1">
    <citation type="submission" date="2016-04" db="EMBL/GenBank/DDBJ databases">
        <title>Complete genome sequence of Bacillus oceanisediminis strain 2691.</title>
        <authorList>
            <person name="Jeong H."/>
            <person name="Kim H.J."/>
            <person name="Lee D.-W."/>
        </authorList>
    </citation>
    <scope>NUCLEOTIDE SEQUENCE [LARGE SCALE GENOMIC DNA]</scope>
    <source>
        <strain evidence="1 2">2691</strain>
    </source>
</reference>
<name>A0A160MET5_9BACI</name>
<dbReference type="SUPFAM" id="SSF51004">
    <property type="entry name" value="C-terminal (heme d1) domain of cytochrome cd1-nitrite reductase"/>
    <property type="match status" value="1"/>
</dbReference>
<dbReference type="AlphaFoldDB" id="A0A160MET5"/>
<dbReference type="InterPro" id="IPR051200">
    <property type="entry name" value="Host-pathogen_enzymatic-act"/>
</dbReference>
<dbReference type="Proteomes" id="UP000077856">
    <property type="component" value="Chromosome"/>
</dbReference>
<protein>
    <recommendedName>
        <fullName evidence="3">YVTN family beta-propeller protein</fullName>
    </recommendedName>
</protein>
<dbReference type="PANTHER" id="PTHR47197:SF3">
    <property type="entry name" value="DIHYDRO-HEME D1 DEHYDROGENASE"/>
    <property type="match status" value="1"/>
</dbReference>
<dbReference type="KEGG" id="bon:A361_18570"/>
<sequence>MSKNKYWFFLLLIIAAFLTSCSEKRQPAIPEDITFAATVNIKDMTISYVDLAKKEMAAEWIMEKPYTGALILPDNDSILLYGKQLETADQYSLKEGKLIDSWETGEGIVNGILLDTNEIAFADQNLNKIRFFNLNGEEEKQVETERDPLTLLESSAEKKLFVLSFNHEKLGIIDLESKAKSGEFTIHPSAAGAWLNEKSGEIWIGGHGEGVEIEQNIHVYNTETGELKKRIKAASMPINFLGQENHVYVLSHGSNMLYKINESGEETASVSVAANPFEMAFAKDILLVAGYDSNDLHILEPKNLKTIKNIKVGEGPFKIVIRESVK</sequence>
<dbReference type="eggNOG" id="COG3391">
    <property type="taxonomic scope" value="Bacteria"/>
</dbReference>
<dbReference type="STRING" id="1196031.A361_18570"/>
<accession>A0A160MET5</accession>
<dbReference type="PANTHER" id="PTHR47197">
    <property type="entry name" value="PROTEIN NIRF"/>
    <property type="match status" value="1"/>
</dbReference>
<dbReference type="RefSeq" id="WP_019379684.1">
    <property type="nucleotide sequence ID" value="NZ_CP015506.1"/>
</dbReference>
<evidence type="ECO:0000313" key="1">
    <source>
        <dbReference type="EMBL" id="AND41068.1"/>
    </source>
</evidence>
<dbReference type="InterPro" id="IPR015943">
    <property type="entry name" value="WD40/YVTN_repeat-like_dom_sf"/>
</dbReference>
<dbReference type="InterPro" id="IPR011048">
    <property type="entry name" value="Haem_d1_sf"/>
</dbReference>
<dbReference type="Gene3D" id="2.130.10.10">
    <property type="entry name" value="YVTN repeat-like/Quinoprotein amine dehydrogenase"/>
    <property type="match status" value="2"/>
</dbReference>
<proteinExistence type="predicted"/>
<evidence type="ECO:0000313" key="2">
    <source>
        <dbReference type="Proteomes" id="UP000077856"/>
    </source>
</evidence>
<evidence type="ECO:0008006" key="3">
    <source>
        <dbReference type="Google" id="ProtNLM"/>
    </source>
</evidence>